<reference evidence="10" key="1">
    <citation type="journal article" date="2020" name="mSystems">
        <title>Genome- and Community-Level Interaction Insights into Carbon Utilization and Element Cycling Functions of Hydrothermarchaeota in Hydrothermal Sediment.</title>
        <authorList>
            <person name="Zhou Z."/>
            <person name="Liu Y."/>
            <person name="Xu W."/>
            <person name="Pan J."/>
            <person name="Luo Z.H."/>
            <person name="Li M."/>
        </authorList>
    </citation>
    <scope>NUCLEOTIDE SEQUENCE [LARGE SCALE GENOMIC DNA]</scope>
    <source>
        <strain evidence="10">HyVt-485</strain>
    </source>
</reference>
<feature type="transmembrane region" description="Helical" evidence="8">
    <location>
        <begin position="265"/>
        <end position="289"/>
    </location>
</feature>
<evidence type="ECO:0000256" key="1">
    <source>
        <dbReference type="ARBA" id="ARBA00004651"/>
    </source>
</evidence>
<dbReference type="Pfam" id="PF13231">
    <property type="entry name" value="PMT_2"/>
    <property type="match status" value="1"/>
</dbReference>
<evidence type="ECO:0000259" key="9">
    <source>
        <dbReference type="Pfam" id="PF13231"/>
    </source>
</evidence>
<keyword evidence="2" id="KW-1003">Cell membrane</keyword>
<comment type="subcellular location">
    <subcellularLocation>
        <location evidence="1">Cell membrane</location>
        <topology evidence="1">Multi-pass membrane protein</topology>
    </subcellularLocation>
</comment>
<evidence type="ECO:0000313" key="10">
    <source>
        <dbReference type="EMBL" id="HHL42515.1"/>
    </source>
</evidence>
<gene>
    <name evidence="10" type="ORF">ENJ42_02760</name>
</gene>
<feature type="transmembrane region" description="Helical" evidence="8">
    <location>
        <begin position="390"/>
        <end position="410"/>
    </location>
</feature>
<dbReference type="GO" id="GO:0010041">
    <property type="term" value="P:response to iron(III) ion"/>
    <property type="evidence" value="ECO:0007669"/>
    <property type="project" value="TreeGrafter"/>
</dbReference>
<protein>
    <submittedName>
        <fullName evidence="10">Glycosyltransferase family 39 protein</fullName>
    </submittedName>
</protein>
<organism evidence="10">
    <name type="scientific">Hellea balneolensis</name>
    <dbReference type="NCBI Taxonomy" id="287478"/>
    <lineage>
        <taxon>Bacteria</taxon>
        <taxon>Pseudomonadati</taxon>
        <taxon>Pseudomonadota</taxon>
        <taxon>Alphaproteobacteria</taxon>
        <taxon>Maricaulales</taxon>
        <taxon>Robiginitomaculaceae</taxon>
        <taxon>Hellea</taxon>
    </lineage>
</organism>
<dbReference type="GO" id="GO:0005886">
    <property type="term" value="C:plasma membrane"/>
    <property type="evidence" value="ECO:0007669"/>
    <property type="project" value="UniProtKB-SubCell"/>
</dbReference>
<feature type="domain" description="Glycosyltransferase RgtA/B/C/D-like" evidence="9">
    <location>
        <begin position="65"/>
        <end position="227"/>
    </location>
</feature>
<proteinExistence type="predicted"/>
<feature type="transmembrane region" description="Helical" evidence="8">
    <location>
        <begin position="94"/>
        <end position="112"/>
    </location>
</feature>
<evidence type="ECO:0000256" key="4">
    <source>
        <dbReference type="ARBA" id="ARBA00022679"/>
    </source>
</evidence>
<sequence length="567" mass="62311">MTEKLKLRVRDTITLLALVLLMALPGLSKLPVIDRDEARYAQASVQMIESGDYINIKFQDRARNKKPAGAYWAQTLSVNLFSDTGARAIWAHRLPSVFAALIAVMAVYWGGIRMLGREVALMGAVLLSISMLFVFEAHIAKTDALLCAMSALVLASLGVLRNGGGRTASILFWIALGAGVMIKGPLLPILVILCVVSLVIWERDLSWLKPLGFWLGPVVFALIVLPWTVLIFKETGGDFFKDAIGGDLTPKLKGGQERHGGPPGYYLMGIWVFFWPASLFLLAGFSFALRAAFNKAVKTGPVARSARLLLCWTVPFWIMLEIVPTKLPHYPLPVYPALALMAGASALTLTQVREFKYLRHISAFLFLVVSIALPAGILFAQARYGDYPSWSFAVMGLVIVLAFFAAIQMWKGHGRPAIWLSLLAALLINIASYQFILPSLSDFRVAERIGKALKSEGYRIPLNPAVNLISTQYTEPSLVYHLGTHILLGQPQKRLQQANLKSGDIVVIDKKKEPTAHFNDQIKHKLANKGLCLEPLFSLNGFNYAKGDEVEIEALKVSGCVDPVTSP</sequence>
<dbReference type="InterPro" id="IPR038731">
    <property type="entry name" value="RgtA/B/C-like"/>
</dbReference>
<dbReference type="AlphaFoldDB" id="A0A7C5M2I1"/>
<feature type="transmembrane region" description="Helical" evidence="8">
    <location>
        <begin position="301"/>
        <end position="320"/>
    </location>
</feature>
<feature type="transmembrane region" description="Helical" evidence="8">
    <location>
        <begin position="213"/>
        <end position="232"/>
    </location>
</feature>
<evidence type="ECO:0000256" key="2">
    <source>
        <dbReference type="ARBA" id="ARBA00022475"/>
    </source>
</evidence>
<keyword evidence="4" id="KW-0808">Transferase</keyword>
<keyword evidence="3" id="KW-0328">Glycosyltransferase</keyword>
<feature type="transmembrane region" description="Helical" evidence="8">
    <location>
        <begin position="12"/>
        <end position="32"/>
    </location>
</feature>
<keyword evidence="5 8" id="KW-0812">Transmembrane</keyword>
<dbReference type="PANTHER" id="PTHR33908">
    <property type="entry name" value="MANNOSYLTRANSFERASE YKCB-RELATED"/>
    <property type="match status" value="1"/>
</dbReference>
<dbReference type="PANTHER" id="PTHR33908:SF3">
    <property type="entry name" value="UNDECAPRENYL PHOSPHATE-ALPHA-4-AMINO-4-DEOXY-L-ARABINOSE ARABINOSYL TRANSFERASE"/>
    <property type="match status" value="1"/>
</dbReference>
<keyword evidence="7 8" id="KW-0472">Membrane</keyword>
<feature type="transmembrane region" description="Helical" evidence="8">
    <location>
        <begin position="332"/>
        <end position="352"/>
    </location>
</feature>
<feature type="transmembrane region" description="Helical" evidence="8">
    <location>
        <begin position="118"/>
        <end position="137"/>
    </location>
</feature>
<feature type="transmembrane region" description="Helical" evidence="8">
    <location>
        <begin position="364"/>
        <end position="384"/>
    </location>
</feature>
<dbReference type="Proteomes" id="UP000885830">
    <property type="component" value="Unassembled WGS sequence"/>
</dbReference>
<evidence type="ECO:0000256" key="5">
    <source>
        <dbReference type="ARBA" id="ARBA00022692"/>
    </source>
</evidence>
<evidence type="ECO:0000256" key="3">
    <source>
        <dbReference type="ARBA" id="ARBA00022676"/>
    </source>
</evidence>
<dbReference type="InterPro" id="IPR050297">
    <property type="entry name" value="LipidA_mod_glycosyltrf_83"/>
</dbReference>
<evidence type="ECO:0000256" key="7">
    <source>
        <dbReference type="ARBA" id="ARBA00023136"/>
    </source>
</evidence>
<evidence type="ECO:0000256" key="8">
    <source>
        <dbReference type="SAM" id="Phobius"/>
    </source>
</evidence>
<dbReference type="GO" id="GO:0016763">
    <property type="term" value="F:pentosyltransferase activity"/>
    <property type="evidence" value="ECO:0007669"/>
    <property type="project" value="TreeGrafter"/>
</dbReference>
<name>A0A7C5M2I1_9PROT</name>
<feature type="transmembrane region" description="Helical" evidence="8">
    <location>
        <begin position="417"/>
        <end position="436"/>
    </location>
</feature>
<dbReference type="EMBL" id="DRMJ01000133">
    <property type="protein sequence ID" value="HHL42515.1"/>
    <property type="molecule type" value="Genomic_DNA"/>
</dbReference>
<keyword evidence="6 8" id="KW-1133">Transmembrane helix</keyword>
<comment type="caution">
    <text evidence="10">The sequence shown here is derived from an EMBL/GenBank/DDBJ whole genome shotgun (WGS) entry which is preliminary data.</text>
</comment>
<accession>A0A7C5M2I1</accession>
<feature type="transmembrane region" description="Helical" evidence="8">
    <location>
        <begin position="170"/>
        <end position="201"/>
    </location>
</feature>
<evidence type="ECO:0000256" key="6">
    <source>
        <dbReference type="ARBA" id="ARBA00022989"/>
    </source>
</evidence>
<dbReference type="GO" id="GO:0009103">
    <property type="term" value="P:lipopolysaccharide biosynthetic process"/>
    <property type="evidence" value="ECO:0007669"/>
    <property type="project" value="TreeGrafter"/>
</dbReference>